<keyword evidence="3 7" id="KW-0133">Cell shape</keyword>
<evidence type="ECO:0000259" key="10">
    <source>
        <dbReference type="Pfam" id="PF02875"/>
    </source>
</evidence>
<name>A0AAJ2BSB0_9PSED</name>
<feature type="binding site" evidence="7">
    <location>
        <begin position="108"/>
        <end position="114"/>
    </location>
    <ligand>
        <name>ATP</name>
        <dbReference type="ChEBI" id="CHEBI:30616"/>
    </ligand>
</feature>
<dbReference type="InterPro" id="IPR013221">
    <property type="entry name" value="Mur_ligase_cen"/>
</dbReference>
<evidence type="ECO:0000256" key="5">
    <source>
        <dbReference type="ARBA" id="ARBA00023306"/>
    </source>
</evidence>
<evidence type="ECO:0000256" key="6">
    <source>
        <dbReference type="ARBA" id="ARBA00023316"/>
    </source>
</evidence>
<dbReference type="GO" id="GO:0008765">
    <property type="term" value="F:UDP-N-acetylmuramoylalanyl-D-glutamate-2,6-diaminopimelate ligase activity"/>
    <property type="evidence" value="ECO:0007669"/>
    <property type="project" value="UniProtKB-UniRule"/>
</dbReference>
<evidence type="ECO:0000313" key="13">
    <source>
        <dbReference type="Proteomes" id="UP001268036"/>
    </source>
</evidence>
<dbReference type="GO" id="GO:0005524">
    <property type="term" value="F:ATP binding"/>
    <property type="evidence" value="ECO:0007669"/>
    <property type="project" value="UniProtKB-UniRule"/>
</dbReference>
<dbReference type="InterPro" id="IPR035911">
    <property type="entry name" value="MurE/MurF_N"/>
</dbReference>
<evidence type="ECO:0000259" key="11">
    <source>
        <dbReference type="Pfam" id="PF08245"/>
    </source>
</evidence>
<feature type="binding site" evidence="7">
    <location>
        <position position="25"/>
    </location>
    <ligand>
        <name>UDP-N-acetyl-alpha-D-muramoyl-L-alanyl-D-glutamate</name>
        <dbReference type="ChEBI" id="CHEBI:83900"/>
    </ligand>
</feature>
<comment type="PTM">
    <text evidence="7">Carboxylation is probably crucial for Mg(2+) binding and, consequently, for the gamma-phosphate positioning of ATP.</text>
</comment>
<feature type="binding site" evidence="7">
    <location>
        <position position="457"/>
    </location>
    <ligand>
        <name>meso-2,6-diaminopimelate</name>
        <dbReference type="ChEBI" id="CHEBI:57791"/>
    </ligand>
</feature>
<keyword evidence="7 12" id="KW-0436">Ligase</keyword>
<dbReference type="InterPro" id="IPR005761">
    <property type="entry name" value="UDP-N-AcMur-Glu-dNH2Pim_ligase"/>
</dbReference>
<keyword evidence="7" id="KW-0963">Cytoplasm</keyword>
<dbReference type="GO" id="GO:0008360">
    <property type="term" value="P:regulation of cell shape"/>
    <property type="evidence" value="ECO:0007669"/>
    <property type="project" value="UniProtKB-KW"/>
</dbReference>
<feature type="binding site" evidence="7">
    <location>
        <position position="382"/>
    </location>
    <ligand>
        <name>meso-2,6-diaminopimelate</name>
        <dbReference type="ChEBI" id="CHEBI:57791"/>
    </ligand>
</feature>
<dbReference type="AlphaFoldDB" id="A0AAJ2BSB0"/>
<dbReference type="GO" id="GO:0071555">
    <property type="term" value="P:cell wall organization"/>
    <property type="evidence" value="ECO:0007669"/>
    <property type="project" value="UniProtKB-KW"/>
</dbReference>
<evidence type="ECO:0000256" key="4">
    <source>
        <dbReference type="ARBA" id="ARBA00022984"/>
    </source>
</evidence>
<comment type="catalytic activity">
    <reaction evidence="7">
        <text>UDP-N-acetyl-alpha-D-muramoyl-L-alanyl-D-glutamate + meso-2,6-diaminopimelate + ATP = UDP-N-acetyl-alpha-D-muramoyl-L-alanyl-gamma-D-glutamyl-meso-2,6-diaminopimelate + ADP + phosphate + H(+)</text>
        <dbReference type="Rhea" id="RHEA:23676"/>
        <dbReference type="ChEBI" id="CHEBI:15378"/>
        <dbReference type="ChEBI" id="CHEBI:30616"/>
        <dbReference type="ChEBI" id="CHEBI:43474"/>
        <dbReference type="ChEBI" id="CHEBI:57791"/>
        <dbReference type="ChEBI" id="CHEBI:83900"/>
        <dbReference type="ChEBI" id="CHEBI:83905"/>
        <dbReference type="ChEBI" id="CHEBI:456216"/>
        <dbReference type="EC" id="6.3.2.13"/>
    </reaction>
</comment>
<dbReference type="InterPro" id="IPR036565">
    <property type="entry name" value="Mur-like_cat_sf"/>
</dbReference>
<keyword evidence="5 7" id="KW-0131">Cell cycle</keyword>
<gene>
    <name evidence="7" type="primary">murE</name>
    <name evidence="12" type="ORF">QE440_003265</name>
</gene>
<evidence type="ECO:0000256" key="2">
    <source>
        <dbReference type="ARBA" id="ARBA00022618"/>
    </source>
</evidence>
<comment type="pathway">
    <text evidence="7 8">Cell wall biogenesis; peptidoglycan biosynthesis.</text>
</comment>
<organism evidence="12 13">
    <name type="scientific">Pseudomonas oryzihabitans</name>
    <dbReference type="NCBI Taxonomy" id="47885"/>
    <lineage>
        <taxon>Bacteria</taxon>
        <taxon>Pseudomonadati</taxon>
        <taxon>Pseudomonadota</taxon>
        <taxon>Gammaproteobacteria</taxon>
        <taxon>Pseudomonadales</taxon>
        <taxon>Pseudomonadaceae</taxon>
        <taxon>Pseudomonas</taxon>
    </lineage>
</organism>
<keyword evidence="7" id="KW-0067">ATP-binding</keyword>
<dbReference type="NCBIfam" id="NF001126">
    <property type="entry name" value="PRK00139.1-4"/>
    <property type="match status" value="1"/>
</dbReference>
<dbReference type="Pfam" id="PF01225">
    <property type="entry name" value="Mur_ligase"/>
    <property type="match status" value="1"/>
</dbReference>
<evidence type="ECO:0000256" key="7">
    <source>
        <dbReference type="HAMAP-Rule" id="MF_00208"/>
    </source>
</evidence>
<feature type="domain" description="Mur ligase central" evidence="11">
    <location>
        <begin position="106"/>
        <end position="306"/>
    </location>
</feature>
<sequence length="491" mass="51490">MSRLLTDVLPNATAAVEIAGLALDSREVQPGFLFLAIPGLHSDGRAHIASAAERGAAAIAYEAENAPALPTLDIPLVPIRGLAGQLSGIAGRFHGEPSQRLALVGVTGTNGKTSVSQLIAQACDLLGQRCGIVGTLGSGFYGALAEGRHTTPDALKLQATLAELAEGGAATVAMEVSSHGLAQGRVAALAFQVAVFTNLTRDHLDFHGTMEAYGEAKAQLFAWPALGTRVLNLDDTFGRELAARSSDASTLTYSLSEASASLHCQDVQFDDHGVHARLVTPQGTGELRSQLIGRFNLSNLLAAIGALLGLGLGHRLADILAILPQLQGPAGRMQRLGGAGRPLVVVDYAHTPDALDKVLTALRPHVGDQGQLVCVFGCGGDRDRGKRPEMAAVAERLADRVVVTDDNPRTEDPAAIVADIRAGFQNPEQVRFAGRREAAIALAIAEAKPQDIVVLAGKGHEPYQEIAGVRQPFSDLDQAERALTAWEQQHA</sequence>
<dbReference type="Gene3D" id="3.40.1190.10">
    <property type="entry name" value="Mur-like, catalytic domain"/>
    <property type="match status" value="1"/>
</dbReference>
<dbReference type="SUPFAM" id="SSF53623">
    <property type="entry name" value="MurD-like peptide ligases, catalytic domain"/>
    <property type="match status" value="1"/>
</dbReference>
<keyword evidence="2 7" id="KW-0132">Cell division</keyword>
<evidence type="ECO:0000256" key="1">
    <source>
        <dbReference type="ARBA" id="ARBA00005898"/>
    </source>
</evidence>
<proteinExistence type="inferred from homology"/>
<dbReference type="GO" id="GO:0051301">
    <property type="term" value="P:cell division"/>
    <property type="evidence" value="ECO:0007669"/>
    <property type="project" value="UniProtKB-KW"/>
</dbReference>
<keyword evidence="4 7" id="KW-0573">Peptidoglycan synthesis</keyword>
<dbReference type="PANTHER" id="PTHR23135:SF4">
    <property type="entry name" value="UDP-N-ACETYLMURAMOYL-L-ALANYL-D-GLUTAMATE--2,6-DIAMINOPIMELATE LIGASE MURE HOMOLOG, CHLOROPLASTIC"/>
    <property type="match status" value="1"/>
</dbReference>
<feature type="modified residue" description="N6-carboxylysine" evidence="7">
    <location>
        <position position="217"/>
    </location>
</feature>
<dbReference type="GO" id="GO:0005737">
    <property type="term" value="C:cytoplasm"/>
    <property type="evidence" value="ECO:0007669"/>
    <property type="project" value="UniProtKB-SubCell"/>
</dbReference>
<dbReference type="EMBL" id="JAVJAF010000001">
    <property type="protein sequence ID" value="MDR6235524.1"/>
    <property type="molecule type" value="Genomic_DNA"/>
</dbReference>
<evidence type="ECO:0000259" key="9">
    <source>
        <dbReference type="Pfam" id="PF01225"/>
    </source>
</evidence>
<dbReference type="RefSeq" id="WP_309760238.1">
    <property type="nucleotide sequence ID" value="NZ_JAVJAF010000001.1"/>
</dbReference>
<comment type="subcellular location">
    <subcellularLocation>
        <location evidence="7 8">Cytoplasm</location>
    </subcellularLocation>
</comment>
<comment type="caution">
    <text evidence="12">The sequence shown here is derived from an EMBL/GenBank/DDBJ whole genome shotgun (WGS) entry which is preliminary data.</text>
</comment>
<feature type="short sequence motif" description="Meso-diaminopimelate recognition motif" evidence="7">
    <location>
        <begin position="406"/>
        <end position="409"/>
    </location>
</feature>
<dbReference type="Gene3D" id="3.90.190.20">
    <property type="entry name" value="Mur ligase, C-terminal domain"/>
    <property type="match status" value="1"/>
</dbReference>
<feature type="binding site" evidence="7">
    <location>
        <begin position="406"/>
        <end position="409"/>
    </location>
    <ligand>
        <name>meso-2,6-diaminopimelate</name>
        <dbReference type="ChEBI" id="CHEBI:57791"/>
    </ligand>
</feature>
<feature type="domain" description="Mur ligase C-terminal" evidence="10">
    <location>
        <begin position="331"/>
        <end position="459"/>
    </location>
</feature>
<feature type="binding site" evidence="7">
    <location>
        <position position="461"/>
    </location>
    <ligand>
        <name>meso-2,6-diaminopimelate</name>
        <dbReference type="ChEBI" id="CHEBI:57791"/>
    </ligand>
</feature>
<dbReference type="InterPro" id="IPR036615">
    <property type="entry name" value="Mur_ligase_C_dom_sf"/>
</dbReference>
<feature type="binding site" evidence="7">
    <location>
        <position position="183"/>
    </location>
    <ligand>
        <name>UDP-N-acetyl-alpha-D-muramoyl-L-alanyl-D-glutamate</name>
        <dbReference type="ChEBI" id="CHEBI:83900"/>
    </ligand>
</feature>
<accession>A0AAJ2BSB0</accession>
<comment type="function">
    <text evidence="7">Catalyzes the addition of meso-diaminopimelic acid to the nucleotide precursor UDP-N-acetylmuramoyl-L-alanyl-D-glutamate (UMAG) in the biosynthesis of bacterial cell-wall peptidoglycan.</text>
</comment>
<dbReference type="GO" id="GO:0009252">
    <property type="term" value="P:peptidoglycan biosynthetic process"/>
    <property type="evidence" value="ECO:0007669"/>
    <property type="project" value="UniProtKB-UniRule"/>
</dbReference>
<dbReference type="HAMAP" id="MF_00208">
    <property type="entry name" value="MurE"/>
    <property type="match status" value="1"/>
</dbReference>
<keyword evidence="6 7" id="KW-0961">Cell wall biogenesis/degradation</keyword>
<keyword evidence="7" id="KW-0460">Magnesium</keyword>
<dbReference type="InterPro" id="IPR000713">
    <property type="entry name" value="Mur_ligase_N"/>
</dbReference>
<dbReference type="SUPFAM" id="SSF53244">
    <property type="entry name" value="MurD-like peptide ligases, peptide-binding domain"/>
    <property type="match status" value="1"/>
</dbReference>
<evidence type="ECO:0000256" key="8">
    <source>
        <dbReference type="RuleBase" id="RU004135"/>
    </source>
</evidence>
<evidence type="ECO:0000313" key="12">
    <source>
        <dbReference type="EMBL" id="MDR6235524.1"/>
    </source>
</evidence>
<dbReference type="Pfam" id="PF02875">
    <property type="entry name" value="Mur_ligase_C"/>
    <property type="match status" value="1"/>
</dbReference>
<dbReference type="PANTHER" id="PTHR23135">
    <property type="entry name" value="MUR LIGASE FAMILY MEMBER"/>
    <property type="match status" value="1"/>
</dbReference>
<dbReference type="NCBIfam" id="NF001124">
    <property type="entry name" value="PRK00139.1-2"/>
    <property type="match status" value="1"/>
</dbReference>
<protein>
    <recommendedName>
        <fullName evidence="7">UDP-N-acetylmuramoyl-L-alanyl-D-glutamate--2,6-diaminopimelate ligase</fullName>
        <ecNumber evidence="7">6.3.2.13</ecNumber>
    </recommendedName>
    <alternativeName>
        <fullName evidence="7">Meso-A2pm-adding enzyme</fullName>
    </alternativeName>
    <alternativeName>
        <fullName evidence="7">Meso-diaminopimelate-adding enzyme</fullName>
    </alternativeName>
    <alternativeName>
        <fullName evidence="7">UDP-MurNAc-L-Ala-D-Glu:meso-diaminopimelate ligase</fullName>
    </alternativeName>
    <alternativeName>
        <fullName evidence="7">UDP-MurNAc-tripeptide synthetase</fullName>
    </alternativeName>
    <alternativeName>
        <fullName evidence="7">UDP-N-acetylmuramyl-tripeptide synthetase</fullName>
    </alternativeName>
</protein>
<dbReference type="NCBIfam" id="TIGR01085">
    <property type="entry name" value="murE"/>
    <property type="match status" value="1"/>
</dbReference>
<feature type="binding site" evidence="7">
    <location>
        <position position="177"/>
    </location>
    <ligand>
        <name>UDP-N-acetyl-alpha-D-muramoyl-L-alanyl-D-glutamate</name>
        <dbReference type="ChEBI" id="CHEBI:83900"/>
    </ligand>
</feature>
<dbReference type="Proteomes" id="UP001268036">
    <property type="component" value="Unassembled WGS sequence"/>
</dbReference>
<reference evidence="12" key="1">
    <citation type="submission" date="2023-08" db="EMBL/GenBank/DDBJ databases">
        <title>Functional and genomic diversity of the sorghum phyllosphere microbiome.</title>
        <authorList>
            <person name="Shade A."/>
        </authorList>
    </citation>
    <scope>NUCLEOTIDE SEQUENCE</scope>
    <source>
        <strain evidence="12">SORGH_AS_0201</strain>
    </source>
</reference>
<dbReference type="Gene3D" id="3.40.1390.10">
    <property type="entry name" value="MurE/MurF, N-terminal domain"/>
    <property type="match status" value="1"/>
</dbReference>
<comment type="cofactor">
    <cofactor evidence="7">
        <name>Mg(2+)</name>
        <dbReference type="ChEBI" id="CHEBI:18420"/>
    </cofactor>
</comment>
<feature type="binding site" evidence="7">
    <location>
        <position position="185"/>
    </location>
    <ligand>
        <name>UDP-N-acetyl-alpha-D-muramoyl-L-alanyl-D-glutamate</name>
        <dbReference type="ChEBI" id="CHEBI:83900"/>
    </ligand>
</feature>
<comment type="caution">
    <text evidence="7">Lacks conserved residue(s) required for the propagation of feature annotation.</text>
</comment>
<dbReference type="SUPFAM" id="SSF63418">
    <property type="entry name" value="MurE/MurF N-terminal domain"/>
    <property type="match status" value="1"/>
</dbReference>
<keyword evidence="7" id="KW-0547">Nucleotide-binding</keyword>
<dbReference type="EC" id="6.3.2.13" evidence="7"/>
<dbReference type="Pfam" id="PF08245">
    <property type="entry name" value="Mur_ligase_M"/>
    <property type="match status" value="1"/>
</dbReference>
<dbReference type="InterPro" id="IPR004101">
    <property type="entry name" value="Mur_ligase_C"/>
</dbReference>
<comment type="similarity">
    <text evidence="1 7">Belongs to the MurCDEF family. MurE subfamily.</text>
</comment>
<feature type="binding site" evidence="7">
    <location>
        <begin position="150"/>
        <end position="151"/>
    </location>
    <ligand>
        <name>UDP-N-acetyl-alpha-D-muramoyl-L-alanyl-D-glutamate</name>
        <dbReference type="ChEBI" id="CHEBI:83900"/>
    </ligand>
</feature>
<feature type="binding site" evidence="7">
    <location>
        <position position="23"/>
    </location>
    <ligand>
        <name>UDP-N-acetyl-alpha-D-muramoyl-L-alanyl-D-glutamate</name>
        <dbReference type="ChEBI" id="CHEBI:83900"/>
    </ligand>
</feature>
<dbReference type="GO" id="GO:0000287">
    <property type="term" value="F:magnesium ion binding"/>
    <property type="evidence" value="ECO:0007669"/>
    <property type="project" value="UniProtKB-UniRule"/>
</dbReference>
<evidence type="ECO:0000256" key="3">
    <source>
        <dbReference type="ARBA" id="ARBA00022960"/>
    </source>
</evidence>
<feature type="domain" description="Mur ligase N-terminal catalytic" evidence="9">
    <location>
        <begin position="17"/>
        <end position="93"/>
    </location>
</feature>